<comment type="caution">
    <text evidence="1">The sequence shown here is derived from an EMBL/GenBank/DDBJ whole genome shotgun (WGS) entry which is preliminary data.</text>
</comment>
<evidence type="ECO:0000313" key="1">
    <source>
        <dbReference type="EMBL" id="KAJ4979819.1"/>
    </source>
</evidence>
<gene>
    <name evidence="1" type="ORF">NE237_010599</name>
</gene>
<keyword evidence="2" id="KW-1185">Reference proteome</keyword>
<dbReference type="AlphaFoldDB" id="A0A9Q0L012"/>
<accession>A0A9Q0L012</accession>
<sequence length="174" mass="19416">MSSESIPLDGSEYALGHLSLLIGFEYVFRNLSLLTRSEYAFENLSLLIGSEYAFGNLSLLTGLMVRDVSRSGFDKWVDKLWVWLSVLILGSSVWFQIGGDLWTGGPKVGVNKDMVSRLHSVVLRCCHEGWLGGCKVLRQEGEPDDWVWCSVTAVIMAAWWDVKDEQEIIGIAGL</sequence>
<reference evidence="1" key="1">
    <citation type="journal article" date="2023" name="Plant J.">
        <title>The genome of the king protea, Protea cynaroides.</title>
        <authorList>
            <person name="Chang J."/>
            <person name="Duong T.A."/>
            <person name="Schoeman C."/>
            <person name="Ma X."/>
            <person name="Roodt D."/>
            <person name="Barker N."/>
            <person name="Li Z."/>
            <person name="Van de Peer Y."/>
            <person name="Mizrachi E."/>
        </authorList>
    </citation>
    <scope>NUCLEOTIDE SEQUENCE</scope>
    <source>
        <tissue evidence="1">Young leaves</tissue>
    </source>
</reference>
<name>A0A9Q0L012_9MAGN</name>
<protein>
    <submittedName>
        <fullName evidence="1">Uncharacterized protein</fullName>
    </submittedName>
</protein>
<organism evidence="1 2">
    <name type="scientific">Protea cynaroides</name>
    <dbReference type="NCBI Taxonomy" id="273540"/>
    <lineage>
        <taxon>Eukaryota</taxon>
        <taxon>Viridiplantae</taxon>
        <taxon>Streptophyta</taxon>
        <taxon>Embryophyta</taxon>
        <taxon>Tracheophyta</taxon>
        <taxon>Spermatophyta</taxon>
        <taxon>Magnoliopsida</taxon>
        <taxon>Proteales</taxon>
        <taxon>Proteaceae</taxon>
        <taxon>Protea</taxon>
    </lineage>
</organism>
<dbReference type="Proteomes" id="UP001141806">
    <property type="component" value="Unassembled WGS sequence"/>
</dbReference>
<proteinExistence type="predicted"/>
<dbReference type="EMBL" id="JAMYWD010000002">
    <property type="protein sequence ID" value="KAJ4979819.1"/>
    <property type="molecule type" value="Genomic_DNA"/>
</dbReference>
<evidence type="ECO:0000313" key="2">
    <source>
        <dbReference type="Proteomes" id="UP001141806"/>
    </source>
</evidence>